<proteinExistence type="predicted"/>
<accession>A0A517NR73</accession>
<name>A0A517NR73_9BACT</name>
<evidence type="ECO:0000313" key="3">
    <source>
        <dbReference type="Proteomes" id="UP000319817"/>
    </source>
</evidence>
<evidence type="ECO:0000256" key="1">
    <source>
        <dbReference type="SAM" id="MobiDB-lite"/>
    </source>
</evidence>
<keyword evidence="3" id="KW-1185">Reference proteome</keyword>
<feature type="region of interest" description="Disordered" evidence="1">
    <location>
        <begin position="88"/>
        <end position="110"/>
    </location>
</feature>
<dbReference type="Gene3D" id="2.40.33.20">
    <property type="entry name" value="PK beta-barrel domain-like"/>
    <property type="match status" value="1"/>
</dbReference>
<sequence length="110" mass="12483">MFGGTDQSNRLLGDHNGWHIQRRHRCRLLSGKKRKSTRRIQLSRPLMRQGQVQSGMSMTLTQRPELSWTIAAARLTTVTSLSSSWQATLSKRAEQNIQPDARQRLKGGDA</sequence>
<gene>
    <name evidence="2" type="ORF">K239x_15790</name>
</gene>
<reference evidence="2 3" key="1">
    <citation type="submission" date="2019-02" db="EMBL/GenBank/DDBJ databases">
        <title>Deep-cultivation of Planctomycetes and their phenomic and genomic characterization uncovers novel biology.</title>
        <authorList>
            <person name="Wiegand S."/>
            <person name="Jogler M."/>
            <person name="Boedeker C."/>
            <person name="Pinto D."/>
            <person name="Vollmers J."/>
            <person name="Rivas-Marin E."/>
            <person name="Kohn T."/>
            <person name="Peeters S.H."/>
            <person name="Heuer A."/>
            <person name="Rast P."/>
            <person name="Oberbeckmann S."/>
            <person name="Bunk B."/>
            <person name="Jeske O."/>
            <person name="Meyerdierks A."/>
            <person name="Storesund J.E."/>
            <person name="Kallscheuer N."/>
            <person name="Luecker S."/>
            <person name="Lage O.M."/>
            <person name="Pohl T."/>
            <person name="Merkel B.J."/>
            <person name="Hornburger P."/>
            <person name="Mueller R.-W."/>
            <person name="Bruemmer F."/>
            <person name="Labrenz M."/>
            <person name="Spormann A.M."/>
            <person name="Op den Camp H."/>
            <person name="Overmann J."/>
            <person name="Amann R."/>
            <person name="Jetten M.S.M."/>
            <person name="Mascher T."/>
            <person name="Medema M.H."/>
            <person name="Devos D.P."/>
            <person name="Kaster A.-K."/>
            <person name="Ovreas L."/>
            <person name="Rohde M."/>
            <person name="Galperin M.Y."/>
            <person name="Jogler C."/>
        </authorList>
    </citation>
    <scope>NUCLEOTIDE SEQUENCE [LARGE SCALE GENOMIC DNA]</scope>
    <source>
        <strain evidence="2 3">K23_9</strain>
    </source>
</reference>
<evidence type="ECO:0000313" key="2">
    <source>
        <dbReference type="EMBL" id="QDT09631.1"/>
    </source>
</evidence>
<dbReference type="AlphaFoldDB" id="A0A517NR73"/>
<dbReference type="EMBL" id="CP036526">
    <property type="protein sequence ID" value="QDT09631.1"/>
    <property type="molecule type" value="Genomic_DNA"/>
</dbReference>
<dbReference type="Proteomes" id="UP000319817">
    <property type="component" value="Chromosome"/>
</dbReference>
<organism evidence="2 3">
    <name type="scientific">Stieleria marina</name>
    <dbReference type="NCBI Taxonomy" id="1930275"/>
    <lineage>
        <taxon>Bacteria</taxon>
        <taxon>Pseudomonadati</taxon>
        <taxon>Planctomycetota</taxon>
        <taxon>Planctomycetia</taxon>
        <taxon>Pirellulales</taxon>
        <taxon>Pirellulaceae</taxon>
        <taxon>Stieleria</taxon>
    </lineage>
</organism>
<protein>
    <submittedName>
        <fullName evidence="2">Uncharacterized protein</fullName>
    </submittedName>
</protein>
<feature type="compositionally biased region" description="Basic and acidic residues" evidence="1">
    <location>
        <begin position="101"/>
        <end position="110"/>
    </location>
</feature>